<dbReference type="AlphaFoldDB" id="A0A9N9NNM9"/>
<organism evidence="1 2">
    <name type="scientific">Funneliformis mosseae</name>
    <name type="common">Endomycorrhizal fungus</name>
    <name type="synonym">Glomus mosseae</name>
    <dbReference type="NCBI Taxonomy" id="27381"/>
    <lineage>
        <taxon>Eukaryota</taxon>
        <taxon>Fungi</taxon>
        <taxon>Fungi incertae sedis</taxon>
        <taxon>Mucoromycota</taxon>
        <taxon>Glomeromycotina</taxon>
        <taxon>Glomeromycetes</taxon>
        <taxon>Glomerales</taxon>
        <taxon>Glomeraceae</taxon>
        <taxon>Funneliformis</taxon>
    </lineage>
</organism>
<reference evidence="1" key="1">
    <citation type="submission" date="2021-06" db="EMBL/GenBank/DDBJ databases">
        <authorList>
            <person name="Kallberg Y."/>
            <person name="Tangrot J."/>
            <person name="Rosling A."/>
        </authorList>
    </citation>
    <scope>NUCLEOTIDE SEQUENCE</scope>
    <source>
        <strain evidence="1">87-6 pot B 2015</strain>
    </source>
</reference>
<proteinExistence type="predicted"/>
<comment type="caution">
    <text evidence="1">The sequence shown here is derived from an EMBL/GenBank/DDBJ whole genome shotgun (WGS) entry which is preliminary data.</text>
</comment>
<sequence>TNIIEDLNNDVGIEIQNFITNLRFITLFGDGWTSQTRNSIVNYVLVNEKRQKVGMEIEIERWVGFVTDS</sequence>
<feature type="non-terminal residue" evidence="1">
    <location>
        <position position="1"/>
    </location>
</feature>
<feature type="non-terminal residue" evidence="1">
    <location>
        <position position="69"/>
    </location>
</feature>
<dbReference type="EMBL" id="CAJVPP010027127">
    <property type="protein sequence ID" value="CAG8755084.1"/>
    <property type="molecule type" value="Genomic_DNA"/>
</dbReference>
<protein>
    <submittedName>
        <fullName evidence="1">15699_t:CDS:1</fullName>
    </submittedName>
</protein>
<dbReference type="Proteomes" id="UP000789375">
    <property type="component" value="Unassembled WGS sequence"/>
</dbReference>
<gene>
    <name evidence="1" type="ORF">FMOSSE_LOCUS16857</name>
</gene>
<evidence type="ECO:0000313" key="1">
    <source>
        <dbReference type="EMBL" id="CAG8755084.1"/>
    </source>
</evidence>
<evidence type="ECO:0000313" key="2">
    <source>
        <dbReference type="Proteomes" id="UP000789375"/>
    </source>
</evidence>
<keyword evidence="2" id="KW-1185">Reference proteome</keyword>
<name>A0A9N9NNM9_FUNMO</name>
<accession>A0A9N9NNM9</accession>